<sequence>LGISTTAPAPDDSMYFHADIPDSILNAGPVNAFIFYGNGQNSDWSEEDAYYLGTPGYENTFEAVAQTPASGDLHIGVQANLTFEGIEVTATQSPYNANDNVPAPWYLTACEDETGDEETGNQSLDIQDVSVAVSDNRIHVHLKNAGGGFPTGGFWGPWNLYVVGFLNPEDPDSSLYGIAYGDGGFGLLYPGVWKFQLDADLPEFVGDIDYTITGNNLYMAANMSDIF</sequence>
<feature type="non-terminal residue" evidence="1">
    <location>
        <position position="1"/>
    </location>
</feature>
<gene>
    <name evidence="1" type="ORF">METZ01_LOCUS517316</name>
</gene>
<accession>A0A383F5K7</accession>
<name>A0A383F5K7_9ZZZZ</name>
<dbReference type="AlphaFoldDB" id="A0A383F5K7"/>
<evidence type="ECO:0000313" key="1">
    <source>
        <dbReference type="EMBL" id="SVE64462.1"/>
    </source>
</evidence>
<protein>
    <submittedName>
        <fullName evidence="1">Uncharacterized protein</fullName>
    </submittedName>
</protein>
<reference evidence="1" key="1">
    <citation type="submission" date="2018-05" db="EMBL/GenBank/DDBJ databases">
        <authorList>
            <person name="Lanie J.A."/>
            <person name="Ng W.-L."/>
            <person name="Kazmierczak K.M."/>
            <person name="Andrzejewski T.M."/>
            <person name="Davidsen T.M."/>
            <person name="Wayne K.J."/>
            <person name="Tettelin H."/>
            <person name="Glass J.I."/>
            <person name="Rusch D."/>
            <person name="Podicherti R."/>
            <person name="Tsui H.-C.T."/>
            <person name="Winkler M.E."/>
        </authorList>
    </citation>
    <scope>NUCLEOTIDE SEQUENCE</scope>
</reference>
<organism evidence="1">
    <name type="scientific">marine metagenome</name>
    <dbReference type="NCBI Taxonomy" id="408172"/>
    <lineage>
        <taxon>unclassified sequences</taxon>
        <taxon>metagenomes</taxon>
        <taxon>ecological metagenomes</taxon>
    </lineage>
</organism>
<proteinExistence type="predicted"/>
<feature type="non-terminal residue" evidence="1">
    <location>
        <position position="227"/>
    </location>
</feature>
<dbReference type="EMBL" id="UINC01231778">
    <property type="protein sequence ID" value="SVE64462.1"/>
    <property type="molecule type" value="Genomic_DNA"/>
</dbReference>